<dbReference type="PANTHER" id="PTHR24406">
    <property type="entry name" value="TRANSCRIPTIONAL REPRESSOR CTCFL-RELATED"/>
    <property type="match status" value="1"/>
</dbReference>
<evidence type="ECO:0000256" key="10">
    <source>
        <dbReference type="PROSITE-ProRule" id="PRU00042"/>
    </source>
</evidence>
<dbReference type="AlphaFoldDB" id="A0AAN4YY93"/>
<dbReference type="GO" id="GO:0003677">
    <property type="term" value="F:DNA binding"/>
    <property type="evidence" value="ECO:0007669"/>
    <property type="project" value="UniProtKB-KW"/>
</dbReference>
<gene>
    <name evidence="12" type="ORF">PMAYCL1PPCAC_01342</name>
</gene>
<evidence type="ECO:0000256" key="5">
    <source>
        <dbReference type="ARBA" id="ARBA00022833"/>
    </source>
</evidence>
<evidence type="ECO:0000256" key="6">
    <source>
        <dbReference type="ARBA" id="ARBA00023015"/>
    </source>
</evidence>
<name>A0AAN4YY93_9BILA</name>
<dbReference type="PROSITE" id="PS00028">
    <property type="entry name" value="ZINC_FINGER_C2H2_1"/>
    <property type="match status" value="2"/>
</dbReference>
<dbReference type="SUPFAM" id="SSF57667">
    <property type="entry name" value="beta-beta-alpha zinc fingers"/>
    <property type="match status" value="1"/>
</dbReference>
<dbReference type="Pfam" id="PF00096">
    <property type="entry name" value="zf-C2H2"/>
    <property type="match status" value="1"/>
</dbReference>
<dbReference type="Pfam" id="PF13912">
    <property type="entry name" value="zf-C2H2_6"/>
    <property type="match status" value="1"/>
</dbReference>
<dbReference type="FunFam" id="3.30.160.60:FF:000322">
    <property type="entry name" value="GDNF-inducible zinc finger protein 1"/>
    <property type="match status" value="2"/>
</dbReference>
<evidence type="ECO:0000313" key="13">
    <source>
        <dbReference type="Proteomes" id="UP001328107"/>
    </source>
</evidence>
<dbReference type="Proteomes" id="UP001328107">
    <property type="component" value="Unassembled WGS sequence"/>
</dbReference>
<feature type="non-terminal residue" evidence="12">
    <location>
        <position position="1"/>
    </location>
</feature>
<reference evidence="13" key="1">
    <citation type="submission" date="2022-10" db="EMBL/GenBank/DDBJ databases">
        <title>Genome assembly of Pristionchus species.</title>
        <authorList>
            <person name="Yoshida K."/>
            <person name="Sommer R.J."/>
        </authorList>
    </citation>
    <scope>NUCLEOTIDE SEQUENCE [LARGE SCALE GENOMIC DNA]</scope>
    <source>
        <strain evidence="13">RS5460</strain>
    </source>
</reference>
<comment type="subcellular location">
    <subcellularLocation>
        <location evidence="1">Nucleus</location>
    </subcellularLocation>
</comment>
<accession>A0AAN4YY93</accession>
<evidence type="ECO:0000256" key="9">
    <source>
        <dbReference type="ARBA" id="ARBA00023242"/>
    </source>
</evidence>
<evidence type="ECO:0000256" key="3">
    <source>
        <dbReference type="ARBA" id="ARBA00022737"/>
    </source>
</evidence>
<keyword evidence="5" id="KW-0862">Zinc</keyword>
<keyword evidence="13" id="KW-1185">Reference proteome</keyword>
<evidence type="ECO:0000256" key="4">
    <source>
        <dbReference type="ARBA" id="ARBA00022771"/>
    </source>
</evidence>
<evidence type="ECO:0000256" key="8">
    <source>
        <dbReference type="ARBA" id="ARBA00023163"/>
    </source>
</evidence>
<dbReference type="InterPro" id="IPR036236">
    <property type="entry name" value="Znf_C2H2_sf"/>
</dbReference>
<organism evidence="12 13">
    <name type="scientific">Pristionchus mayeri</name>
    <dbReference type="NCBI Taxonomy" id="1317129"/>
    <lineage>
        <taxon>Eukaryota</taxon>
        <taxon>Metazoa</taxon>
        <taxon>Ecdysozoa</taxon>
        <taxon>Nematoda</taxon>
        <taxon>Chromadorea</taxon>
        <taxon>Rhabditida</taxon>
        <taxon>Rhabditina</taxon>
        <taxon>Diplogasteromorpha</taxon>
        <taxon>Diplogasteroidea</taxon>
        <taxon>Neodiplogasteridae</taxon>
        <taxon>Pristionchus</taxon>
    </lineage>
</organism>
<dbReference type="GO" id="GO:0005634">
    <property type="term" value="C:nucleus"/>
    <property type="evidence" value="ECO:0007669"/>
    <property type="project" value="UniProtKB-SubCell"/>
</dbReference>
<keyword evidence="3" id="KW-0677">Repeat</keyword>
<dbReference type="InterPro" id="IPR013087">
    <property type="entry name" value="Znf_C2H2_type"/>
</dbReference>
<keyword evidence="4 10" id="KW-0863">Zinc-finger</keyword>
<feature type="domain" description="C2H2-type" evidence="11">
    <location>
        <begin position="59"/>
        <end position="86"/>
    </location>
</feature>
<proteinExistence type="predicted"/>
<evidence type="ECO:0000256" key="1">
    <source>
        <dbReference type="ARBA" id="ARBA00004123"/>
    </source>
</evidence>
<keyword evidence="6" id="KW-0805">Transcription regulation</keyword>
<keyword evidence="9" id="KW-0539">Nucleus</keyword>
<keyword evidence="7" id="KW-0238">DNA-binding</keyword>
<dbReference type="GO" id="GO:0008270">
    <property type="term" value="F:zinc ion binding"/>
    <property type="evidence" value="ECO:0007669"/>
    <property type="project" value="UniProtKB-KW"/>
</dbReference>
<comment type="caution">
    <text evidence="12">The sequence shown here is derived from an EMBL/GenBank/DDBJ whole genome shotgun (WGS) entry which is preliminary data.</text>
</comment>
<dbReference type="PROSITE" id="PS50157">
    <property type="entry name" value="ZINC_FINGER_C2H2_2"/>
    <property type="match status" value="2"/>
</dbReference>
<evidence type="ECO:0000256" key="7">
    <source>
        <dbReference type="ARBA" id="ARBA00023125"/>
    </source>
</evidence>
<feature type="non-terminal residue" evidence="12">
    <location>
        <position position="114"/>
    </location>
</feature>
<dbReference type="EMBL" id="BTRK01000001">
    <property type="protein sequence ID" value="GMR31147.1"/>
    <property type="molecule type" value="Genomic_DNA"/>
</dbReference>
<sequence length="114" mass="13582">RKSKSGMPKYESKKILLPGLHKDRASLRPCTICGKVMRMDSLYKHWKSHADDVEVRRPYKCTDCDKRFTSTNALRKHKRVHLDDVEERSPFKCDECDKRYGNLQDLNIHKRRHL</sequence>
<dbReference type="Gene3D" id="3.30.160.60">
    <property type="entry name" value="Classic Zinc Finger"/>
    <property type="match status" value="2"/>
</dbReference>
<evidence type="ECO:0000259" key="11">
    <source>
        <dbReference type="PROSITE" id="PS50157"/>
    </source>
</evidence>
<evidence type="ECO:0000313" key="12">
    <source>
        <dbReference type="EMBL" id="GMR31147.1"/>
    </source>
</evidence>
<feature type="domain" description="C2H2-type" evidence="11">
    <location>
        <begin position="91"/>
        <end position="114"/>
    </location>
</feature>
<evidence type="ECO:0000256" key="2">
    <source>
        <dbReference type="ARBA" id="ARBA00022723"/>
    </source>
</evidence>
<dbReference type="InterPro" id="IPR050888">
    <property type="entry name" value="ZnF_C2H2-type_TF"/>
</dbReference>
<keyword evidence="2" id="KW-0479">Metal-binding</keyword>
<keyword evidence="8" id="KW-0804">Transcription</keyword>
<protein>
    <recommendedName>
        <fullName evidence="11">C2H2-type domain-containing protein</fullName>
    </recommendedName>
</protein>
<dbReference type="SMART" id="SM00355">
    <property type="entry name" value="ZnF_C2H2"/>
    <property type="match status" value="3"/>
</dbReference>